<name>A0A813G6Z0_POLGL</name>
<dbReference type="AlphaFoldDB" id="A0A813G6Z0"/>
<keyword evidence="1" id="KW-0812">Transmembrane</keyword>
<comment type="caution">
    <text evidence="2">The sequence shown here is derived from an EMBL/GenBank/DDBJ whole genome shotgun (WGS) entry which is preliminary data.</text>
</comment>
<keyword evidence="1" id="KW-0472">Membrane</keyword>
<gene>
    <name evidence="2" type="ORF">PGLA1383_LOCUS39568</name>
</gene>
<evidence type="ECO:0000313" key="3">
    <source>
        <dbReference type="Proteomes" id="UP000654075"/>
    </source>
</evidence>
<reference evidence="2" key="1">
    <citation type="submission" date="2021-02" db="EMBL/GenBank/DDBJ databases">
        <authorList>
            <person name="Dougan E. K."/>
            <person name="Rhodes N."/>
            <person name="Thang M."/>
            <person name="Chan C."/>
        </authorList>
    </citation>
    <scope>NUCLEOTIDE SEQUENCE</scope>
</reference>
<organism evidence="2 3">
    <name type="scientific">Polarella glacialis</name>
    <name type="common">Dinoflagellate</name>
    <dbReference type="NCBI Taxonomy" id="89957"/>
    <lineage>
        <taxon>Eukaryota</taxon>
        <taxon>Sar</taxon>
        <taxon>Alveolata</taxon>
        <taxon>Dinophyceae</taxon>
        <taxon>Suessiales</taxon>
        <taxon>Suessiaceae</taxon>
        <taxon>Polarella</taxon>
    </lineage>
</organism>
<proteinExistence type="predicted"/>
<sequence length="151" mass="15999">MPAVENKSGCCVVAFGSQSSTSDASSVVDVVYLLVLACFLVRCYVYHCLQAFFLGAERCSAAALLPLALATGRATAVLRVVSTVAFSSSSSTELHGCMLAVQGLLDCLVVVVDGCLKPTKRVVRVLLCAKPCCLFFVRGRLQMLESAGRQI</sequence>
<accession>A0A813G6Z0</accession>
<evidence type="ECO:0000256" key="1">
    <source>
        <dbReference type="SAM" id="Phobius"/>
    </source>
</evidence>
<dbReference type="Proteomes" id="UP000654075">
    <property type="component" value="Unassembled WGS sequence"/>
</dbReference>
<dbReference type="EMBL" id="CAJNNV010027885">
    <property type="protein sequence ID" value="CAE8622059.1"/>
    <property type="molecule type" value="Genomic_DNA"/>
</dbReference>
<keyword evidence="1" id="KW-1133">Transmembrane helix</keyword>
<protein>
    <submittedName>
        <fullName evidence="2">Uncharacterized protein</fullName>
    </submittedName>
</protein>
<keyword evidence="3" id="KW-1185">Reference proteome</keyword>
<evidence type="ECO:0000313" key="2">
    <source>
        <dbReference type="EMBL" id="CAE8622059.1"/>
    </source>
</evidence>
<feature type="transmembrane region" description="Helical" evidence="1">
    <location>
        <begin position="30"/>
        <end position="49"/>
    </location>
</feature>